<dbReference type="Proteomes" id="UP000887565">
    <property type="component" value="Unplaced"/>
</dbReference>
<keyword evidence="2" id="KW-1185">Reference proteome</keyword>
<dbReference type="Pfam" id="PF00650">
    <property type="entry name" value="CRAL_TRIO"/>
    <property type="match status" value="1"/>
</dbReference>
<organism evidence="2 3">
    <name type="scientific">Romanomermis culicivorax</name>
    <name type="common">Nematode worm</name>
    <dbReference type="NCBI Taxonomy" id="13658"/>
    <lineage>
        <taxon>Eukaryota</taxon>
        <taxon>Metazoa</taxon>
        <taxon>Ecdysozoa</taxon>
        <taxon>Nematoda</taxon>
        <taxon>Enoplea</taxon>
        <taxon>Dorylaimia</taxon>
        <taxon>Mermithida</taxon>
        <taxon>Mermithoidea</taxon>
        <taxon>Mermithidae</taxon>
        <taxon>Romanomermis</taxon>
    </lineage>
</organism>
<dbReference type="InterPro" id="IPR001251">
    <property type="entry name" value="CRAL-TRIO_dom"/>
</dbReference>
<sequence length="182" mass="20856">MCKYWPRGIVGETGFGDDNLVFIETLSKVDSDGLIKSSTLFDIVWSMYALRIRNAMDTIRTKEKETGRQWALIHVLDLEGLVFDHKLLTLISGHYKILAQLYTDHSVEMNRKIIAVNVPNFLHHLFNLVKCFIPERTRKKLIVLGLESLNVYSICKTFNFDSSQEILAVSLEFSPAIECCEV</sequence>
<feature type="domain" description="CRAL-TRIO" evidence="1">
    <location>
        <begin position="1"/>
        <end position="182"/>
    </location>
</feature>
<accession>A0A915KHY8</accession>
<reference evidence="3" key="1">
    <citation type="submission" date="2022-11" db="UniProtKB">
        <authorList>
            <consortium name="WormBaseParasite"/>
        </authorList>
    </citation>
    <scope>IDENTIFICATION</scope>
</reference>
<dbReference type="PROSITE" id="PS50191">
    <property type="entry name" value="CRAL_TRIO"/>
    <property type="match status" value="1"/>
</dbReference>
<dbReference type="PANTHER" id="PTHR47159">
    <property type="entry name" value="PROTEIN CBG07705-RELATED"/>
    <property type="match status" value="1"/>
</dbReference>
<dbReference type="InterPro" id="IPR053302">
    <property type="entry name" value="CRAL-TRIO_domain"/>
</dbReference>
<dbReference type="InterPro" id="IPR036865">
    <property type="entry name" value="CRAL-TRIO_dom_sf"/>
</dbReference>
<protein>
    <submittedName>
        <fullName evidence="3">CRAL-TRIO domain-containing protein</fullName>
    </submittedName>
</protein>
<proteinExistence type="predicted"/>
<dbReference type="Gene3D" id="3.40.525.10">
    <property type="entry name" value="CRAL-TRIO lipid binding domain"/>
    <property type="match status" value="1"/>
</dbReference>
<name>A0A915KHY8_ROMCU</name>
<dbReference type="WBParaSite" id="nRc.2.0.1.t37524-RA">
    <property type="protein sequence ID" value="nRc.2.0.1.t37524-RA"/>
    <property type="gene ID" value="nRc.2.0.1.g37524"/>
</dbReference>
<evidence type="ECO:0000259" key="1">
    <source>
        <dbReference type="PROSITE" id="PS50191"/>
    </source>
</evidence>
<evidence type="ECO:0000313" key="2">
    <source>
        <dbReference type="Proteomes" id="UP000887565"/>
    </source>
</evidence>
<dbReference type="SUPFAM" id="SSF52087">
    <property type="entry name" value="CRAL/TRIO domain"/>
    <property type="match status" value="1"/>
</dbReference>
<dbReference type="AlphaFoldDB" id="A0A915KHY8"/>
<evidence type="ECO:0000313" key="3">
    <source>
        <dbReference type="WBParaSite" id="nRc.2.0.1.t37524-RA"/>
    </source>
</evidence>